<evidence type="ECO:0000256" key="5">
    <source>
        <dbReference type="ARBA" id="ARBA00022989"/>
    </source>
</evidence>
<dbReference type="PIRSF" id="PIRSF500217">
    <property type="entry name" value="AlgI"/>
    <property type="match status" value="1"/>
</dbReference>
<evidence type="ECO:0000256" key="8">
    <source>
        <dbReference type="SAM" id="Phobius"/>
    </source>
</evidence>
<feature type="transmembrane region" description="Helical" evidence="8">
    <location>
        <begin position="52"/>
        <end position="69"/>
    </location>
</feature>
<protein>
    <submittedName>
        <fullName evidence="9">MBOAT family protein</fullName>
    </submittedName>
</protein>
<evidence type="ECO:0000256" key="3">
    <source>
        <dbReference type="ARBA" id="ARBA00022475"/>
    </source>
</evidence>
<dbReference type="InterPro" id="IPR004299">
    <property type="entry name" value="MBOAT_fam"/>
</dbReference>
<keyword evidence="7" id="KW-0808">Transferase</keyword>
<dbReference type="GO" id="GO:0042121">
    <property type="term" value="P:alginic acid biosynthetic process"/>
    <property type="evidence" value="ECO:0007669"/>
    <property type="project" value="InterPro"/>
</dbReference>
<evidence type="ECO:0000313" key="9">
    <source>
        <dbReference type="EMBL" id="MCG4564956.1"/>
    </source>
</evidence>
<feature type="transmembrane region" description="Helical" evidence="8">
    <location>
        <begin position="440"/>
        <end position="461"/>
    </location>
</feature>
<evidence type="ECO:0000256" key="2">
    <source>
        <dbReference type="ARBA" id="ARBA00010323"/>
    </source>
</evidence>
<feature type="transmembrane region" description="Helical" evidence="8">
    <location>
        <begin position="30"/>
        <end position="46"/>
    </location>
</feature>
<evidence type="ECO:0000256" key="7">
    <source>
        <dbReference type="PIRNR" id="PIRNR016636"/>
    </source>
</evidence>
<keyword evidence="10" id="KW-1185">Reference proteome</keyword>
<keyword evidence="4 8" id="KW-0812">Transmembrane</keyword>
<keyword evidence="3 7" id="KW-1003">Cell membrane</keyword>
<evidence type="ECO:0000313" key="10">
    <source>
        <dbReference type="Proteomes" id="UP001108123"/>
    </source>
</evidence>
<feature type="transmembrane region" description="Helical" evidence="8">
    <location>
        <begin position="120"/>
        <end position="141"/>
    </location>
</feature>
<reference evidence="9" key="1">
    <citation type="submission" date="2022-01" db="EMBL/GenBank/DDBJ databases">
        <title>Collection of gut derived symbiotic bacterial strains cultured from healthy donors.</title>
        <authorList>
            <person name="Lin H."/>
            <person name="Kohout C."/>
            <person name="Waligurski E."/>
            <person name="Pamer E.G."/>
        </authorList>
    </citation>
    <scope>NUCLEOTIDE SEQUENCE</scope>
    <source>
        <strain evidence="9">MSK.14.39</strain>
    </source>
</reference>
<comment type="caution">
    <text evidence="9">The sequence shown here is derived from an EMBL/GenBank/DDBJ whole genome shotgun (WGS) entry which is preliminary data.</text>
</comment>
<comment type="similarity">
    <text evidence="2 7">Belongs to the membrane-bound acyltransferase family.</text>
</comment>
<name>A0A9Q4AC91_9FIRM</name>
<dbReference type="PANTHER" id="PTHR13285">
    <property type="entry name" value="ACYLTRANSFERASE"/>
    <property type="match status" value="1"/>
</dbReference>
<organism evidence="9 10">
    <name type="scientific">Anaerosalibacter bizertensis</name>
    <dbReference type="NCBI Taxonomy" id="932217"/>
    <lineage>
        <taxon>Bacteria</taxon>
        <taxon>Bacillati</taxon>
        <taxon>Bacillota</taxon>
        <taxon>Tissierellia</taxon>
        <taxon>Tissierellales</taxon>
        <taxon>Sporanaerobacteraceae</taxon>
        <taxon>Anaerosalibacter</taxon>
    </lineage>
</organism>
<feature type="transmembrane region" description="Helical" evidence="8">
    <location>
        <begin position="412"/>
        <end position="428"/>
    </location>
</feature>
<evidence type="ECO:0000256" key="4">
    <source>
        <dbReference type="ARBA" id="ARBA00022692"/>
    </source>
</evidence>
<dbReference type="InterPro" id="IPR028362">
    <property type="entry name" value="AlgI"/>
</dbReference>
<dbReference type="GO" id="GO:0005886">
    <property type="term" value="C:plasma membrane"/>
    <property type="evidence" value="ECO:0007669"/>
    <property type="project" value="UniProtKB-SubCell"/>
</dbReference>
<dbReference type="AlphaFoldDB" id="A0A9Q4AC91"/>
<evidence type="ECO:0000256" key="1">
    <source>
        <dbReference type="ARBA" id="ARBA00004651"/>
    </source>
</evidence>
<dbReference type="InterPro" id="IPR024194">
    <property type="entry name" value="Ac/AlaTfrase_AlgI/DltB"/>
</dbReference>
<feature type="transmembrane region" description="Helical" evidence="8">
    <location>
        <begin position="81"/>
        <end position="100"/>
    </location>
</feature>
<proteinExistence type="inferred from homology"/>
<dbReference type="RefSeq" id="WP_237915367.1">
    <property type="nucleotide sequence ID" value="NZ_JAKNID010000016.1"/>
</dbReference>
<feature type="transmembrane region" description="Helical" evidence="8">
    <location>
        <begin position="6"/>
        <end position="23"/>
    </location>
</feature>
<comment type="subcellular location">
    <subcellularLocation>
        <location evidence="1">Cell membrane</location>
        <topology evidence="1">Multi-pass membrane protein</topology>
    </subcellularLocation>
</comment>
<keyword evidence="6 7" id="KW-0472">Membrane</keyword>
<dbReference type="Proteomes" id="UP001108123">
    <property type="component" value="Unassembled WGS sequence"/>
</dbReference>
<feature type="transmembrane region" description="Helical" evidence="8">
    <location>
        <begin position="358"/>
        <end position="375"/>
    </location>
</feature>
<dbReference type="GO" id="GO:0016746">
    <property type="term" value="F:acyltransferase activity"/>
    <property type="evidence" value="ECO:0007669"/>
    <property type="project" value="UniProtKB-KW"/>
</dbReference>
<dbReference type="InterPro" id="IPR051085">
    <property type="entry name" value="MB_O-acyltransferase"/>
</dbReference>
<accession>A0A9Q4AC91</accession>
<sequence>MLFSSVVFLFLFLPAVIFCYYILGKKLGRKFKNIVLLIFSLFFYAYGEPKYLFVMLFSIIVNYILGLFVDKYRKDNTKAKLILALAVIINISIIGYYKYSNFLLENINAVFKTSIIIKDIVMPIGISFFTFQGLSYVIDIYRQNGKVQKNPLNVALYISFFPQLIAGPIVRYETVSEQIDERKETLDDFNYGVERFILGLAKKVLIANTVGLIADEIFNTPISSSSVILAWLGVISYTMQIYFDFSGYSDMAIGLGRMFGFKFLENFNYPYISSSVTEFWRRWHISLGTWFRDYVYIPLGGNRVNRLKHFRNIFIVWFLTGLWHGASWNFIIWGLYYGCILIIEKLFLGKYLKKTWKPIQHIYTMFLVVIGWLFFRVETLRQAFEYLKIMFGFTDHVLINSQAVYYLKEYKYALMISIIVSLPIYPLLKRRFKGSDHSIINNYLKPVVLIGVFALSIMYLINSTFNPFIYFRF</sequence>
<gene>
    <name evidence="9" type="ORF">L0P62_05780</name>
</gene>
<keyword evidence="7" id="KW-0012">Acyltransferase</keyword>
<keyword evidence="5 8" id="KW-1133">Transmembrane helix</keyword>
<dbReference type="Pfam" id="PF03062">
    <property type="entry name" value="MBOAT"/>
    <property type="match status" value="1"/>
</dbReference>
<dbReference type="EMBL" id="JAKNID010000016">
    <property type="protein sequence ID" value="MCG4564956.1"/>
    <property type="molecule type" value="Genomic_DNA"/>
</dbReference>
<dbReference type="PANTHER" id="PTHR13285:SF18">
    <property type="entry name" value="PROTEIN-CYSTEINE N-PALMITOYLTRANSFERASE RASP"/>
    <property type="match status" value="1"/>
</dbReference>
<evidence type="ECO:0000256" key="6">
    <source>
        <dbReference type="ARBA" id="ARBA00023136"/>
    </source>
</evidence>
<dbReference type="PIRSF" id="PIRSF016636">
    <property type="entry name" value="AlgI_DltB"/>
    <property type="match status" value="1"/>
</dbReference>
<feature type="transmembrane region" description="Helical" evidence="8">
    <location>
        <begin position="313"/>
        <end position="338"/>
    </location>
</feature>